<keyword evidence="3" id="KW-1185">Reference proteome</keyword>
<protein>
    <recommendedName>
        <fullName evidence="4">Glycine zipper 2TM domain-containing protein</fullName>
    </recommendedName>
</protein>
<dbReference type="EMBL" id="JAEPBG010000006">
    <property type="protein sequence ID" value="MBK4736016.1"/>
    <property type="molecule type" value="Genomic_DNA"/>
</dbReference>
<feature type="chain" id="PRO_5037325453" description="Glycine zipper 2TM domain-containing protein" evidence="1">
    <location>
        <begin position="21"/>
        <end position="157"/>
    </location>
</feature>
<name>A0A934W280_9BURK</name>
<evidence type="ECO:0000313" key="2">
    <source>
        <dbReference type="EMBL" id="MBK4736016.1"/>
    </source>
</evidence>
<keyword evidence="1" id="KW-0732">Signal</keyword>
<dbReference type="Proteomes" id="UP000622890">
    <property type="component" value="Unassembled WGS sequence"/>
</dbReference>
<sequence>MKTIVTIALALVVSVLTGCAGMPMMNAQNANPNVYGRNQAMAAGYVIEGTVVQVRHVTIAGSGSGQTYGAIAGGAAGLWLGRNTSGAVRALTTIAGAFGGSEVGRRVTASQGEEIIVRLVDGTNKVIVQEPGAINAQVGERVAVLINGSQTRIVSRM</sequence>
<organism evidence="2 3">
    <name type="scientific">Noviherbaspirillum pedocola</name>
    <dbReference type="NCBI Taxonomy" id="2801341"/>
    <lineage>
        <taxon>Bacteria</taxon>
        <taxon>Pseudomonadati</taxon>
        <taxon>Pseudomonadota</taxon>
        <taxon>Betaproteobacteria</taxon>
        <taxon>Burkholderiales</taxon>
        <taxon>Oxalobacteraceae</taxon>
        <taxon>Noviherbaspirillum</taxon>
    </lineage>
</organism>
<dbReference type="AlphaFoldDB" id="A0A934W280"/>
<gene>
    <name evidence="2" type="ORF">JJB74_15450</name>
</gene>
<accession>A0A934W280</accession>
<reference evidence="2" key="1">
    <citation type="submission" date="2021-01" db="EMBL/GenBank/DDBJ databases">
        <title>Genome sequence of strain Noviherbaspirillum sp. DKR-6.</title>
        <authorList>
            <person name="Chaudhary D.K."/>
        </authorList>
    </citation>
    <scope>NUCLEOTIDE SEQUENCE</scope>
    <source>
        <strain evidence="2">DKR-6</strain>
    </source>
</reference>
<evidence type="ECO:0000313" key="3">
    <source>
        <dbReference type="Proteomes" id="UP000622890"/>
    </source>
</evidence>
<evidence type="ECO:0000256" key="1">
    <source>
        <dbReference type="SAM" id="SignalP"/>
    </source>
</evidence>
<evidence type="ECO:0008006" key="4">
    <source>
        <dbReference type="Google" id="ProtNLM"/>
    </source>
</evidence>
<proteinExistence type="predicted"/>
<dbReference type="PROSITE" id="PS51257">
    <property type="entry name" value="PROKAR_LIPOPROTEIN"/>
    <property type="match status" value="1"/>
</dbReference>
<comment type="caution">
    <text evidence="2">The sequence shown here is derived from an EMBL/GenBank/DDBJ whole genome shotgun (WGS) entry which is preliminary data.</text>
</comment>
<dbReference type="RefSeq" id="WP_200592997.1">
    <property type="nucleotide sequence ID" value="NZ_JAEPBG010000006.1"/>
</dbReference>
<feature type="signal peptide" evidence="1">
    <location>
        <begin position="1"/>
        <end position="20"/>
    </location>
</feature>